<evidence type="ECO:0000313" key="3">
    <source>
        <dbReference type="Proteomes" id="UP000822688"/>
    </source>
</evidence>
<proteinExistence type="predicted"/>
<protein>
    <submittedName>
        <fullName evidence="2">Uncharacterized protein</fullName>
    </submittedName>
</protein>
<reference evidence="2" key="1">
    <citation type="submission" date="2020-06" db="EMBL/GenBank/DDBJ databases">
        <title>WGS assembly of Ceratodon purpureus strain R40.</title>
        <authorList>
            <person name="Carey S.B."/>
            <person name="Jenkins J."/>
            <person name="Shu S."/>
            <person name="Lovell J.T."/>
            <person name="Sreedasyam A."/>
            <person name="Maumus F."/>
            <person name="Tiley G.P."/>
            <person name="Fernandez-Pozo N."/>
            <person name="Barry K."/>
            <person name="Chen C."/>
            <person name="Wang M."/>
            <person name="Lipzen A."/>
            <person name="Daum C."/>
            <person name="Saski C.A."/>
            <person name="Payton A.C."/>
            <person name="Mcbreen J.C."/>
            <person name="Conrad R.E."/>
            <person name="Kollar L.M."/>
            <person name="Olsson S."/>
            <person name="Huttunen S."/>
            <person name="Landis J.B."/>
            <person name="Wickett N.J."/>
            <person name="Johnson M.G."/>
            <person name="Rensing S.A."/>
            <person name="Grimwood J."/>
            <person name="Schmutz J."/>
            <person name="Mcdaniel S.F."/>
        </authorList>
    </citation>
    <scope>NUCLEOTIDE SEQUENCE</scope>
    <source>
        <strain evidence="2">R40</strain>
    </source>
</reference>
<evidence type="ECO:0000256" key="1">
    <source>
        <dbReference type="SAM" id="MobiDB-lite"/>
    </source>
</evidence>
<feature type="region of interest" description="Disordered" evidence="1">
    <location>
        <begin position="1"/>
        <end position="58"/>
    </location>
</feature>
<accession>A0A8T0GRS7</accession>
<dbReference type="Proteomes" id="UP000822688">
    <property type="component" value="Chromosome 9"/>
</dbReference>
<organism evidence="2 3">
    <name type="scientific">Ceratodon purpureus</name>
    <name type="common">Fire moss</name>
    <name type="synonym">Dicranum purpureum</name>
    <dbReference type="NCBI Taxonomy" id="3225"/>
    <lineage>
        <taxon>Eukaryota</taxon>
        <taxon>Viridiplantae</taxon>
        <taxon>Streptophyta</taxon>
        <taxon>Embryophyta</taxon>
        <taxon>Bryophyta</taxon>
        <taxon>Bryophytina</taxon>
        <taxon>Bryopsida</taxon>
        <taxon>Dicranidae</taxon>
        <taxon>Pseudoditrichales</taxon>
        <taxon>Ditrichaceae</taxon>
        <taxon>Ceratodon</taxon>
    </lineage>
</organism>
<feature type="compositionally biased region" description="Polar residues" evidence="1">
    <location>
        <begin position="16"/>
        <end position="44"/>
    </location>
</feature>
<sequence length="100" mass="11420">MYYKHDLKPSLPRLHSIQNGSEETDITQPVQAHRSTSVTNTSITPELPIQHTERAPAKEWSKVERGISMSSRVPTYRHYFQNEPESAISETKAKEVLSID</sequence>
<keyword evidence="3" id="KW-1185">Reference proteome</keyword>
<comment type="caution">
    <text evidence="2">The sequence shown here is derived from an EMBL/GenBank/DDBJ whole genome shotgun (WGS) entry which is preliminary data.</text>
</comment>
<evidence type="ECO:0000313" key="2">
    <source>
        <dbReference type="EMBL" id="KAG0561690.1"/>
    </source>
</evidence>
<gene>
    <name evidence="2" type="ORF">KC19_9G084300</name>
</gene>
<dbReference type="AlphaFoldDB" id="A0A8T0GRS7"/>
<dbReference type="EMBL" id="CM026430">
    <property type="protein sequence ID" value="KAG0561690.1"/>
    <property type="molecule type" value="Genomic_DNA"/>
</dbReference>
<name>A0A8T0GRS7_CERPU</name>